<comment type="cofactor">
    <cofactor evidence="1">
        <name>FAD</name>
        <dbReference type="ChEBI" id="CHEBI:57692"/>
    </cofactor>
</comment>
<dbReference type="Gene3D" id="2.40.110.10">
    <property type="entry name" value="Butyryl-CoA Dehydrogenase, subunit A, domain 2"/>
    <property type="match status" value="1"/>
</dbReference>
<feature type="domain" description="Acyl-CoA dehydrogenase/oxidase C-terminal" evidence="7">
    <location>
        <begin position="169"/>
        <end position="291"/>
    </location>
</feature>
<sequence length="710" mass="76418">MDKQDLVAFETGVAGLLAKLWGDATTPGTAKTPDARQLWKEAAAQGWFDLDGSVDAVLALQRQLGRVACPLPVGDGFVAARLVPDLGPGVASGDLRVAVAPAGVGDQASHVEFADALTHVLVVDAADGSVDLRPVTSSAPTPGLARPTWSAVALGPVEMSSTVGPEEIEAALVLVRLGLATRALAAARRTHELAIEHSKNRVQFGKQIGSFQAVQQRTASCHIDVTAAELLIERAGEACLAGTADWTLSTELATDFTTAAARRIQFGAHHTLAAVGYFEEHEGPWLFRRVHADIARIPAFEPGSGTTVDRLLEGGAGLPDFTLDEVGESFRAEVTRAIDDLRGPRGRDDFDETEAIADFAGRGWFGVGWPEAYGGRSASLTEQVVLHDEIAYNRVPVKWTLSSVMLLGNSILLHGTEEQKERFFPIIRADKLKYCLGYSEPEVGSDLASVATRAVRSGDDWVINGQKIWTTNAHTAKYIWLATRTDPEAKPRHAGITMFLVPMDTPGITVQQMTSLSGEVSCAVLLDDVRVPDSARVGDENGGWKVITNALVGERISMGGIATQLHRQLDDLLVSLRADLDGLVGPRGSAGRTSLRSMVANLQAAPCAGGLRDRFGGERAGKPPGRPDGRGLRRRARRDLERVAARPAGPDRPVRRLQPRGAGRRGRRAAAAYLDHVRRRWRHQRHPTGAHRPRARPSQVKPPPNSQERP</sequence>
<evidence type="ECO:0000256" key="1">
    <source>
        <dbReference type="ARBA" id="ARBA00001974"/>
    </source>
</evidence>
<evidence type="ECO:0000313" key="10">
    <source>
        <dbReference type="EMBL" id="NYI75542.1"/>
    </source>
</evidence>
<dbReference type="PANTHER" id="PTHR43292">
    <property type="entry name" value="ACYL-COA DEHYDROGENASE"/>
    <property type="match status" value="1"/>
</dbReference>
<evidence type="ECO:0000256" key="2">
    <source>
        <dbReference type="ARBA" id="ARBA00009347"/>
    </source>
</evidence>
<name>A0A7Z0DHE4_9ACTN</name>
<dbReference type="InterPro" id="IPR009075">
    <property type="entry name" value="AcylCo_DH/oxidase_C"/>
</dbReference>
<dbReference type="GO" id="GO:0005886">
    <property type="term" value="C:plasma membrane"/>
    <property type="evidence" value="ECO:0007669"/>
    <property type="project" value="TreeGrafter"/>
</dbReference>
<dbReference type="EMBL" id="JACBZR010000001">
    <property type="protein sequence ID" value="NYI75542.1"/>
    <property type="molecule type" value="Genomic_DNA"/>
</dbReference>
<evidence type="ECO:0000259" key="7">
    <source>
        <dbReference type="Pfam" id="PF00441"/>
    </source>
</evidence>
<keyword evidence="5" id="KW-0560">Oxidoreductase</keyword>
<dbReference type="InterPro" id="IPR013786">
    <property type="entry name" value="AcylCoA_DH/ox_N"/>
</dbReference>
<dbReference type="GO" id="GO:0050660">
    <property type="term" value="F:flavin adenine dinucleotide binding"/>
    <property type="evidence" value="ECO:0007669"/>
    <property type="project" value="InterPro"/>
</dbReference>
<feature type="compositionally biased region" description="Basic residues" evidence="6">
    <location>
        <begin position="655"/>
        <end position="668"/>
    </location>
</feature>
<reference evidence="10 11" key="1">
    <citation type="submission" date="2020-07" db="EMBL/GenBank/DDBJ databases">
        <title>Sequencing the genomes of 1000 actinobacteria strains.</title>
        <authorList>
            <person name="Klenk H.-P."/>
        </authorList>
    </citation>
    <scope>NUCLEOTIDE SEQUENCE [LARGE SCALE GENOMIC DNA]</scope>
    <source>
        <strain evidence="10 11">DSM 26487</strain>
    </source>
</reference>
<comment type="caution">
    <text evidence="10">The sequence shown here is derived from an EMBL/GenBank/DDBJ whole genome shotgun (WGS) entry which is preliminary data.</text>
</comment>
<evidence type="ECO:0000256" key="3">
    <source>
        <dbReference type="ARBA" id="ARBA00022630"/>
    </source>
</evidence>
<dbReference type="Pfam" id="PF02771">
    <property type="entry name" value="Acyl-CoA_dh_N"/>
    <property type="match status" value="1"/>
</dbReference>
<evidence type="ECO:0000259" key="8">
    <source>
        <dbReference type="Pfam" id="PF02770"/>
    </source>
</evidence>
<dbReference type="SUPFAM" id="SSF56645">
    <property type="entry name" value="Acyl-CoA dehydrogenase NM domain-like"/>
    <property type="match status" value="1"/>
</dbReference>
<proteinExistence type="inferred from homology"/>
<feature type="compositionally biased region" description="Pro residues" evidence="6">
    <location>
        <begin position="700"/>
        <end position="710"/>
    </location>
</feature>
<evidence type="ECO:0000313" key="11">
    <source>
        <dbReference type="Proteomes" id="UP000564496"/>
    </source>
</evidence>
<feature type="domain" description="Acyl-CoA dehydrogenase/oxidase N-terminal" evidence="9">
    <location>
        <begin position="325"/>
        <end position="425"/>
    </location>
</feature>
<evidence type="ECO:0000256" key="4">
    <source>
        <dbReference type="ARBA" id="ARBA00022827"/>
    </source>
</evidence>
<feature type="region of interest" description="Disordered" evidence="6">
    <location>
        <begin position="610"/>
        <end position="710"/>
    </location>
</feature>
<evidence type="ECO:0000256" key="5">
    <source>
        <dbReference type="ARBA" id="ARBA00023002"/>
    </source>
</evidence>
<dbReference type="FunFam" id="2.40.110.10:FF:000002">
    <property type="entry name" value="Acyl-CoA dehydrogenase fadE12"/>
    <property type="match status" value="1"/>
</dbReference>
<dbReference type="InterPro" id="IPR046373">
    <property type="entry name" value="Acyl-CoA_Oxase/DH_mid-dom_sf"/>
</dbReference>
<organism evidence="10 11">
    <name type="scientific">Nocardioides panzhihuensis</name>
    <dbReference type="NCBI Taxonomy" id="860243"/>
    <lineage>
        <taxon>Bacteria</taxon>
        <taxon>Bacillati</taxon>
        <taxon>Actinomycetota</taxon>
        <taxon>Actinomycetes</taxon>
        <taxon>Propionibacteriales</taxon>
        <taxon>Nocardioidaceae</taxon>
        <taxon>Nocardioides</taxon>
    </lineage>
</organism>
<dbReference type="Pfam" id="PF00441">
    <property type="entry name" value="Acyl-CoA_dh_1"/>
    <property type="match status" value="1"/>
</dbReference>
<feature type="compositionally biased region" description="Basic and acidic residues" evidence="6">
    <location>
        <begin position="611"/>
        <end position="631"/>
    </location>
</feature>
<keyword evidence="11" id="KW-1185">Reference proteome</keyword>
<keyword evidence="4" id="KW-0274">FAD</keyword>
<feature type="compositionally biased region" description="Basic residues" evidence="6">
    <location>
        <begin position="677"/>
        <end position="695"/>
    </location>
</feature>
<dbReference type="PANTHER" id="PTHR43292:SF3">
    <property type="entry name" value="ACYL-COA DEHYDROGENASE FADE29"/>
    <property type="match status" value="1"/>
</dbReference>
<dbReference type="AlphaFoldDB" id="A0A7Z0DHE4"/>
<dbReference type="InterPro" id="IPR006091">
    <property type="entry name" value="Acyl-CoA_Oxase/DH_mid-dom"/>
</dbReference>
<dbReference type="Proteomes" id="UP000564496">
    <property type="component" value="Unassembled WGS sequence"/>
</dbReference>
<protein>
    <submittedName>
        <fullName evidence="10">Alkylation response protein AidB-like acyl-CoA dehydrogenase</fullName>
    </submittedName>
</protein>
<evidence type="ECO:0000256" key="6">
    <source>
        <dbReference type="SAM" id="MobiDB-lite"/>
    </source>
</evidence>
<keyword evidence="3" id="KW-0285">Flavoprotein</keyword>
<dbReference type="InterPro" id="IPR036250">
    <property type="entry name" value="AcylCo_DH-like_C"/>
</dbReference>
<accession>A0A7Z0DHE4</accession>
<dbReference type="InterPro" id="IPR037069">
    <property type="entry name" value="AcylCoA_DH/ox_N_sf"/>
</dbReference>
<dbReference type="Gene3D" id="1.10.540.10">
    <property type="entry name" value="Acyl-CoA dehydrogenase/oxidase, N-terminal domain"/>
    <property type="match status" value="1"/>
</dbReference>
<dbReference type="InterPro" id="IPR009100">
    <property type="entry name" value="AcylCoA_DH/oxidase_NM_dom_sf"/>
</dbReference>
<evidence type="ECO:0000259" key="9">
    <source>
        <dbReference type="Pfam" id="PF02771"/>
    </source>
</evidence>
<feature type="domain" description="Acyl-CoA oxidase/dehydrogenase middle" evidence="8">
    <location>
        <begin position="435"/>
        <end position="528"/>
    </location>
</feature>
<dbReference type="InterPro" id="IPR052161">
    <property type="entry name" value="Mycobact_Acyl-CoA_DH"/>
</dbReference>
<dbReference type="GO" id="GO:0016627">
    <property type="term" value="F:oxidoreductase activity, acting on the CH-CH group of donors"/>
    <property type="evidence" value="ECO:0007669"/>
    <property type="project" value="InterPro"/>
</dbReference>
<comment type="similarity">
    <text evidence="2">Belongs to the acyl-CoA dehydrogenase family.</text>
</comment>
<dbReference type="Gene3D" id="1.20.140.10">
    <property type="entry name" value="Butyryl-CoA Dehydrogenase, subunit A, domain 3"/>
    <property type="match status" value="1"/>
</dbReference>
<gene>
    <name evidence="10" type="ORF">BJ988_000190</name>
</gene>
<dbReference type="Pfam" id="PF02770">
    <property type="entry name" value="Acyl-CoA_dh_M"/>
    <property type="match status" value="1"/>
</dbReference>
<dbReference type="SUPFAM" id="SSF47203">
    <property type="entry name" value="Acyl-CoA dehydrogenase C-terminal domain-like"/>
    <property type="match status" value="1"/>
</dbReference>